<feature type="signal peptide" evidence="2">
    <location>
        <begin position="1"/>
        <end position="32"/>
    </location>
</feature>
<dbReference type="InterPro" id="IPR001638">
    <property type="entry name" value="Solute-binding_3/MltF_N"/>
</dbReference>
<dbReference type="SMART" id="SM00062">
    <property type="entry name" value="PBPb"/>
    <property type="match status" value="1"/>
</dbReference>
<comment type="caution">
    <text evidence="4">The sequence shown here is derived from an EMBL/GenBank/DDBJ whole genome shotgun (WGS) entry which is preliminary data.</text>
</comment>
<dbReference type="PANTHER" id="PTHR35936:SF19">
    <property type="entry name" value="AMINO-ACID-BINDING PROTEIN YXEM-RELATED"/>
    <property type="match status" value="1"/>
</dbReference>
<reference evidence="4" key="1">
    <citation type="submission" date="2021-01" db="EMBL/GenBank/DDBJ databases">
        <title>Whole genome shotgun sequence of Virgisporangium ochraceum NBRC 16418.</title>
        <authorList>
            <person name="Komaki H."/>
            <person name="Tamura T."/>
        </authorList>
    </citation>
    <scope>NUCLEOTIDE SEQUENCE</scope>
    <source>
        <strain evidence="4">NBRC 16418</strain>
    </source>
</reference>
<dbReference type="Pfam" id="PF00497">
    <property type="entry name" value="SBP_bac_3"/>
    <property type="match status" value="1"/>
</dbReference>
<keyword evidence="5" id="KW-1185">Reference proteome</keyword>
<proteinExistence type="predicted"/>
<evidence type="ECO:0000256" key="2">
    <source>
        <dbReference type="SAM" id="SignalP"/>
    </source>
</evidence>
<feature type="domain" description="Solute-binding protein family 3/N-terminal" evidence="3">
    <location>
        <begin position="51"/>
        <end position="276"/>
    </location>
</feature>
<evidence type="ECO:0000313" key="4">
    <source>
        <dbReference type="EMBL" id="GIJ70706.1"/>
    </source>
</evidence>
<evidence type="ECO:0000256" key="1">
    <source>
        <dbReference type="ARBA" id="ARBA00022729"/>
    </source>
</evidence>
<feature type="chain" id="PRO_5035259560" evidence="2">
    <location>
        <begin position="33"/>
        <end position="293"/>
    </location>
</feature>
<dbReference type="PANTHER" id="PTHR35936">
    <property type="entry name" value="MEMBRANE-BOUND LYTIC MUREIN TRANSGLYCOSYLASE F"/>
    <property type="match status" value="1"/>
</dbReference>
<dbReference type="Gene3D" id="3.40.190.10">
    <property type="entry name" value="Periplasmic binding protein-like II"/>
    <property type="match status" value="2"/>
</dbReference>
<dbReference type="AlphaFoldDB" id="A0A8J4EDH3"/>
<sequence>MARKPRPRFGPVAARILLVVGLLLGGASCAKAGEANAGAQSLLDEIKKRGVLKVGSRVDNPPHSSFDEQGRWVGFDNDIAAAIAKRWGVKLEMVKVDELTRISFLQNGKVDLSVASISKTRKRGDQVDFSQTYFHSVQTFVVRKNTATSYKDLVGKRVGASRGSSSIGNWKAWLKRNGVTGDPEIEEFGDKRAALAAVKQGAIAGWTEDYEVLASYARNEPDLTVLNVPGGTGVKLDGIAMRKNDSTLRNAVDLALQDIMASGEYDQMYDRWFGPSSTAPVPRQGSVEVWPNG</sequence>
<dbReference type="EMBL" id="BOPH01000082">
    <property type="protein sequence ID" value="GIJ70706.1"/>
    <property type="molecule type" value="Genomic_DNA"/>
</dbReference>
<dbReference type="SUPFAM" id="SSF53850">
    <property type="entry name" value="Periplasmic binding protein-like II"/>
    <property type="match status" value="1"/>
</dbReference>
<dbReference type="Proteomes" id="UP000635606">
    <property type="component" value="Unassembled WGS sequence"/>
</dbReference>
<name>A0A8J4EDH3_9ACTN</name>
<keyword evidence="1 2" id="KW-0732">Signal</keyword>
<evidence type="ECO:0000313" key="5">
    <source>
        <dbReference type="Proteomes" id="UP000635606"/>
    </source>
</evidence>
<accession>A0A8J4EDH3</accession>
<evidence type="ECO:0000259" key="3">
    <source>
        <dbReference type="SMART" id="SM00062"/>
    </source>
</evidence>
<dbReference type="PROSITE" id="PS51257">
    <property type="entry name" value="PROKAR_LIPOPROTEIN"/>
    <property type="match status" value="1"/>
</dbReference>
<gene>
    <name evidence="4" type="ORF">Voc01_056230</name>
</gene>
<protein>
    <submittedName>
        <fullName evidence="4">Amino acid ABC transporter substrate-binding protein</fullName>
    </submittedName>
</protein>
<organism evidence="4 5">
    <name type="scientific">Virgisporangium ochraceum</name>
    <dbReference type="NCBI Taxonomy" id="65505"/>
    <lineage>
        <taxon>Bacteria</taxon>
        <taxon>Bacillati</taxon>
        <taxon>Actinomycetota</taxon>
        <taxon>Actinomycetes</taxon>
        <taxon>Micromonosporales</taxon>
        <taxon>Micromonosporaceae</taxon>
        <taxon>Virgisporangium</taxon>
    </lineage>
</organism>